<sequence>MNMNSLDLVILITFTINLLIATFLMARKYFSNQNQIPPDLKRLLYRLFTVQTSVTFGIHIQMPYKYQLYLENGLTHSTISKIMCYHHLITGVWNIFLPFAIKYFGHRLLIVFASLCFSISSFIIGHNNGSINSFIVASCFSGLTMPTIMRCFQDIWQLEEKNLPSNWKANYVYNETRSFISLVTTWIISPLSSFIASHYGTRMIFNFTSILILVSILPTFILIKDPTPLLDDTNTNNNNEKSKETDISLVVKHFKEHKITFFVIFLDILISIGMFLFHQRSSAFLLTPEHKPPMGFVSGTNGVLDLTGAQIISLFSHFLPYQSWMSVFSFLMGTSMIFIFLSYKNKVLVFVFICMHSFVSSGFMANGFFLHKQYYPSDLRNYFMSLIRIPTSVTSFLIMWFWRSEKIEYYALVAGFLLMISAVLFVFLKSKDDIESYTKDDGKLLLDVESCENDDKESGINIDMMEEEHENDSVVIIKQDDDEDDENNNDDSDDMKKNINRN</sequence>
<feature type="transmembrane region" description="Helical" evidence="13">
    <location>
        <begin position="409"/>
        <end position="428"/>
    </location>
</feature>
<dbReference type="EMBL" id="JAPFFF010000019">
    <property type="protein sequence ID" value="KAK8858208.1"/>
    <property type="molecule type" value="Genomic_DNA"/>
</dbReference>
<evidence type="ECO:0000256" key="11">
    <source>
        <dbReference type="ARBA" id="ARBA00032555"/>
    </source>
</evidence>
<keyword evidence="5" id="KW-1003">Cell membrane</keyword>
<gene>
    <name evidence="14" type="ORF">M9Y10_013309</name>
</gene>
<evidence type="ECO:0000256" key="9">
    <source>
        <dbReference type="ARBA" id="ARBA00023136"/>
    </source>
</evidence>
<reference evidence="14 15" key="1">
    <citation type="submission" date="2024-04" db="EMBL/GenBank/DDBJ databases">
        <title>Tritrichomonas musculus Genome.</title>
        <authorList>
            <person name="Alves-Ferreira E."/>
            <person name="Grigg M."/>
            <person name="Lorenzi H."/>
            <person name="Galac M."/>
        </authorList>
    </citation>
    <scope>NUCLEOTIDE SEQUENCE [LARGE SCALE GENOMIC DNA]</scope>
    <source>
        <strain evidence="14 15">EAF2021</strain>
    </source>
</reference>
<feature type="transmembrane region" description="Helical" evidence="13">
    <location>
        <begin position="44"/>
        <end position="62"/>
    </location>
</feature>
<proteinExistence type="predicted"/>
<evidence type="ECO:0000256" key="3">
    <source>
        <dbReference type="ARBA" id="ARBA00021242"/>
    </source>
</evidence>
<evidence type="ECO:0000256" key="8">
    <source>
        <dbReference type="ARBA" id="ARBA00023065"/>
    </source>
</evidence>
<dbReference type="InterPro" id="IPR008509">
    <property type="entry name" value="MOT2/MFSD5"/>
</dbReference>
<feature type="transmembrane region" description="Helical" evidence="13">
    <location>
        <begin position="6"/>
        <end position="24"/>
    </location>
</feature>
<feature type="transmembrane region" description="Helical" evidence="13">
    <location>
        <begin position="382"/>
        <end position="402"/>
    </location>
</feature>
<feature type="region of interest" description="Disordered" evidence="12">
    <location>
        <begin position="463"/>
        <end position="502"/>
    </location>
</feature>
<evidence type="ECO:0000256" key="12">
    <source>
        <dbReference type="SAM" id="MobiDB-lite"/>
    </source>
</evidence>
<evidence type="ECO:0000256" key="5">
    <source>
        <dbReference type="ARBA" id="ARBA00022475"/>
    </source>
</evidence>
<feature type="transmembrane region" description="Helical" evidence="13">
    <location>
        <begin position="259"/>
        <end position="277"/>
    </location>
</feature>
<feature type="transmembrane region" description="Helical" evidence="13">
    <location>
        <begin position="131"/>
        <end position="152"/>
    </location>
</feature>
<protein>
    <recommendedName>
        <fullName evidence="3">Molybdate-anion transporter</fullName>
    </recommendedName>
    <alternativeName>
        <fullName evidence="10">Major facilitator superfamily domain-containing protein 5</fullName>
    </alternativeName>
    <alternativeName>
        <fullName evidence="11">Molybdate transporter 2 homolog</fullName>
    </alternativeName>
</protein>
<feature type="transmembrane region" description="Helical" evidence="13">
    <location>
        <begin position="82"/>
        <end position="101"/>
    </location>
</feature>
<feature type="transmembrane region" description="Helical" evidence="13">
    <location>
        <begin position="323"/>
        <end position="341"/>
    </location>
</feature>
<evidence type="ECO:0000256" key="7">
    <source>
        <dbReference type="ARBA" id="ARBA00022989"/>
    </source>
</evidence>
<evidence type="ECO:0000256" key="6">
    <source>
        <dbReference type="ARBA" id="ARBA00022692"/>
    </source>
</evidence>
<name>A0ABR2I6U8_9EUKA</name>
<comment type="subcellular location">
    <subcellularLocation>
        <location evidence="2">Cell membrane</location>
        <topology evidence="2">Multi-pass membrane protein</topology>
    </subcellularLocation>
</comment>
<dbReference type="Pfam" id="PF07690">
    <property type="entry name" value="MFS_1"/>
    <property type="match status" value="1"/>
</dbReference>
<dbReference type="InterPro" id="IPR011701">
    <property type="entry name" value="MFS"/>
</dbReference>
<keyword evidence="15" id="KW-1185">Reference proteome</keyword>
<comment type="function">
    <text evidence="1">Mediates high-affinity intracellular uptake of the rare oligo-element molybdenum.</text>
</comment>
<keyword evidence="9 13" id="KW-0472">Membrane</keyword>
<keyword evidence="4" id="KW-0813">Transport</keyword>
<dbReference type="InterPro" id="IPR036259">
    <property type="entry name" value="MFS_trans_sf"/>
</dbReference>
<dbReference type="SUPFAM" id="SSF103473">
    <property type="entry name" value="MFS general substrate transporter"/>
    <property type="match status" value="1"/>
</dbReference>
<keyword evidence="7 13" id="KW-1133">Transmembrane helix</keyword>
<dbReference type="Proteomes" id="UP001470230">
    <property type="component" value="Unassembled WGS sequence"/>
</dbReference>
<feature type="transmembrane region" description="Helical" evidence="13">
    <location>
        <begin position="108"/>
        <end position="125"/>
    </location>
</feature>
<feature type="transmembrane region" description="Helical" evidence="13">
    <location>
        <begin position="348"/>
        <end position="370"/>
    </location>
</feature>
<evidence type="ECO:0000256" key="4">
    <source>
        <dbReference type="ARBA" id="ARBA00022448"/>
    </source>
</evidence>
<evidence type="ECO:0000313" key="15">
    <source>
        <dbReference type="Proteomes" id="UP001470230"/>
    </source>
</evidence>
<evidence type="ECO:0000313" key="14">
    <source>
        <dbReference type="EMBL" id="KAK8858208.1"/>
    </source>
</evidence>
<feature type="transmembrane region" description="Helical" evidence="13">
    <location>
        <begin position="203"/>
        <end position="223"/>
    </location>
</feature>
<evidence type="ECO:0000256" key="10">
    <source>
        <dbReference type="ARBA" id="ARBA00030646"/>
    </source>
</evidence>
<organism evidence="14 15">
    <name type="scientific">Tritrichomonas musculus</name>
    <dbReference type="NCBI Taxonomy" id="1915356"/>
    <lineage>
        <taxon>Eukaryota</taxon>
        <taxon>Metamonada</taxon>
        <taxon>Parabasalia</taxon>
        <taxon>Tritrichomonadida</taxon>
        <taxon>Tritrichomonadidae</taxon>
        <taxon>Tritrichomonas</taxon>
    </lineage>
</organism>
<dbReference type="PANTHER" id="PTHR23516">
    <property type="entry name" value="SAM (S-ADENOSYL METHIONINE) TRANSPORTER"/>
    <property type="match status" value="1"/>
</dbReference>
<accession>A0ABR2I6U8</accession>
<evidence type="ECO:0000256" key="2">
    <source>
        <dbReference type="ARBA" id="ARBA00004651"/>
    </source>
</evidence>
<keyword evidence="6 13" id="KW-0812">Transmembrane</keyword>
<evidence type="ECO:0000256" key="1">
    <source>
        <dbReference type="ARBA" id="ARBA00003019"/>
    </source>
</evidence>
<keyword evidence="8" id="KW-0406">Ion transport</keyword>
<dbReference type="Gene3D" id="1.20.1250.20">
    <property type="entry name" value="MFS general substrate transporter like domains"/>
    <property type="match status" value="1"/>
</dbReference>
<evidence type="ECO:0000256" key="13">
    <source>
        <dbReference type="SAM" id="Phobius"/>
    </source>
</evidence>
<dbReference type="PANTHER" id="PTHR23516:SF1">
    <property type="entry name" value="MOLYBDATE-ANION TRANSPORTER"/>
    <property type="match status" value="1"/>
</dbReference>
<feature type="compositionally biased region" description="Acidic residues" evidence="12">
    <location>
        <begin position="480"/>
        <end position="493"/>
    </location>
</feature>
<comment type="caution">
    <text evidence="14">The sequence shown here is derived from an EMBL/GenBank/DDBJ whole genome shotgun (WGS) entry which is preliminary data.</text>
</comment>
<feature type="transmembrane region" description="Helical" evidence="13">
    <location>
        <begin position="178"/>
        <end position="197"/>
    </location>
</feature>